<reference evidence="2 3" key="1">
    <citation type="submission" date="2021-10" db="EMBL/GenBank/DDBJ databases">
        <title>Anaerobic single-cell dispensing facilitates the cultivation of human gut bacteria.</title>
        <authorList>
            <person name="Afrizal A."/>
        </authorList>
    </citation>
    <scope>NUCLEOTIDE SEQUENCE [LARGE SCALE GENOMIC DNA]</scope>
    <source>
        <strain evidence="2 3">CLA-AA-H200</strain>
    </source>
</reference>
<dbReference type="NCBIfam" id="NF045971">
    <property type="entry name" value="conju_CD1110"/>
    <property type="match status" value="1"/>
</dbReference>
<feature type="domain" description="TraG P-loop" evidence="1">
    <location>
        <begin position="603"/>
        <end position="758"/>
    </location>
</feature>
<proteinExistence type="predicted"/>
<name>A0ABS8FX04_9FIRM</name>
<dbReference type="InterPro" id="IPR027417">
    <property type="entry name" value="P-loop_NTPase"/>
</dbReference>
<dbReference type="PANTHER" id="PTHR30121">
    <property type="entry name" value="UNCHARACTERIZED PROTEIN YJGR-RELATED"/>
    <property type="match status" value="1"/>
</dbReference>
<dbReference type="InterPro" id="IPR051162">
    <property type="entry name" value="T4SS_component"/>
</dbReference>
<dbReference type="CDD" id="cd01127">
    <property type="entry name" value="TrwB_TraG_TraD_VirD4"/>
    <property type="match status" value="1"/>
</dbReference>
<evidence type="ECO:0000259" key="1">
    <source>
        <dbReference type="Pfam" id="PF19044"/>
    </source>
</evidence>
<dbReference type="PANTHER" id="PTHR30121:SF6">
    <property type="entry name" value="SLR6007 PROTEIN"/>
    <property type="match status" value="1"/>
</dbReference>
<dbReference type="Gene3D" id="1.10.8.730">
    <property type="match status" value="1"/>
</dbReference>
<dbReference type="Pfam" id="PF19044">
    <property type="entry name" value="P-loop_TraG"/>
    <property type="match status" value="1"/>
</dbReference>
<keyword evidence="3" id="KW-1185">Reference proteome</keyword>
<accession>A0ABS8FX04</accession>
<organism evidence="2 3">
    <name type="scientific">Ruminococcus turbiniformis</name>
    <dbReference type="NCBI Taxonomy" id="2881258"/>
    <lineage>
        <taxon>Bacteria</taxon>
        <taxon>Bacillati</taxon>
        <taxon>Bacillota</taxon>
        <taxon>Clostridia</taxon>
        <taxon>Eubacteriales</taxon>
        <taxon>Oscillospiraceae</taxon>
        <taxon>Ruminococcus</taxon>
    </lineage>
</organism>
<comment type="caution">
    <text evidence="2">The sequence shown here is derived from an EMBL/GenBank/DDBJ whole genome shotgun (WGS) entry which is preliminary data.</text>
</comment>
<dbReference type="RefSeq" id="WP_227707711.1">
    <property type="nucleotide sequence ID" value="NZ_JAJEQX010000014.1"/>
</dbReference>
<gene>
    <name evidence="2" type="ORF">LKD70_09095</name>
</gene>
<dbReference type="SUPFAM" id="SSF52540">
    <property type="entry name" value="P-loop containing nucleoside triphosphate hydrolases"/>
    <property type="match status" value="1"/>
</dbReference>
<protein>
    <recommendedName>
        <fullName evidence="1">TraG P-loop domain-containing protein</fullName>
    </recommendedName>
</protein>
<dbReference type="EMBL" id="JAJEQX010000014">
    <property type="protein sequence ID" value="MCC2254570.1"/>
    <property type="molecule type" value="Genomic_DNA"/>
</dbReference>
<dbReference type="InterPro" id="IPR043964">
    <property type="entry name" value="P-loop_TraG"/>
</dbReference>
<evidence type="ECO:0000313" key="3">
    <source>
        <dbReference type="Proteomes" id="UP001198151"/>
    </source>
</evidence>
<sequence length="798" mass="89804">MKLRKAKKKEQMHIPKTIEESIPYEAVYKDGIMEVRPGVFSKSYLLPEANFKTASTQNQWRIAGGYSEFISSLPQGTTAEITIYNKTIDIMQFQDKVLIKMAGDGLDGYRSEYNQMLVKNLSVAKNNLESIKILTLTIEDEDPLKAYERFGQMDHTVDEGIKSITQHPAEPMDTVDRLELLNSIYNQDSVVPLCQKRIYDGYESESFSLENLANQGITTKDLIAPSGMEFKSSDFMIGNMYARCYYISNYPTWLKASMMSDLSSLPANMIVSAYFNAIPDDEAIKLIRNQRTNIAAAILETQKKASRSGYDPSLISPDTQDAKEEAKELIDGLSKDNNRLFVTNIVITVFAATMEELGQFEKELKTLAAKCLVTIKPLSMQQEQGFNSSLPIGNNQLEIQRLMTSNSIGAIIPFNVREINQPTGIYYGLNAASRNMIFFDRKHSLFNPNGCILGMPGAGKSFSAKREIINVLLANPNDEVYVIDPEGIDYAPLARAFGGAEIKLAAGSNYRLNPFDLNLKNAEENENPVKLKTGFIQTICDIMIGGKLGLSPMDLSIIDKCATSIYDDYVNYLKMTGKDIDTEHAPTLLDFYNELMMMPSQDAQTLALSLERYVKGGLDIFSGHTNMEINNRFTVFNIRDIGPGLKELGLQICFDHIWNKMIQNKAEGKSTWIYIDEFYLMMNTQTSASYIAQIWKRARKWNGIPTAITQNVEDMMKSEEARTIINTSSIVVILGQTAMNRQQLSDMLNISTEEQRYINAAKPGMGLLWIENEIIPLNDSFPKDTKLYKLMTTKPSET</sequence>
<dbReference type="Gene3D" id="3.40.50.300">
    <property type="entry name" value="P-loop containing nucleotide triphosphate hydrolases"/>
    <property type="match status" value="1"/>
</dbReference>
<dbReference type="Proteomes" id="UP001198151">
    <property type="component" value="Unassembled WGS sequence"/>
</dbReference>
<evidence type="ECO:0000313" key="2">
    <source>
        <dbReference type="EMBL" id="MCC2254570.1"/>
    </source>
</evidence>